<gene>
    <name evidence="2" type="ORF">HF682_14160</name>
</gene>
<keyword evidence="3" id="KW-1185">Reference proteome</keyword>
<evidence type="ECO:0000313" key="2">
    <source>
        <dbReference type="EMBL" id="NLR76306.1"/>
    </source>
</evidence>
<sequence>MLLLAGLLPLQLWAAAGKVEFVSGEVLATGSNGQPRTLSRGSELDVADLINTQNGRVQIRFTDGGYVSLAPRTQFKITQYKFNGKNDGEEQGFFSLFRGSMRTVTGLIGKGRREAYQVTTPTATIGIRGTEYTAEQTDGLKVAVAKGSVVVTNEISNVVLQPGESVFFEGPRQPPKPVEKSAVVVSQQDEEQTLPKDVLPLDNPLITGNETNSNGGSAVVLPLSDGSGYNLAYVRINGGSPGIGLISSSTVTFTNGGTSLSTYTNSGYNNNPGTTQVQETMTSGLLGWGRWVNGTSGGNDTGLSGQVYSGSSQGFHYMVGQPTASIPTTGSYTYKLIGGTTPTATTGQTSNSFNGSLDVDFVAQTAKLTGSITSGANVYSFVAPNSGSVTATFNLTSSTGGGSCPGCTFNGEGFFAGSSAQQAGINYKLDIVGNWLIGVAAFQQQ</sequence>
<dbReference type="EMBL" id="JABAIM010000003">
    <property type="protein sequence ID" value="NLR76306.1"/>
    <property type="molecule type" value="Genomic_DNA"/>
</dbReference>
<dbReference type="Proteomes" id="UP000587991">
    <property type="component" value="Unassembled WGS sequence"/>
</dbReference>
<evidence type="ECO:0000313" key="3">
    <source>
        <dbReference type="Proteomes" id="UP000587991"/>
    </source>
</evidence>
<feature type="domain" description="FecR protein" evidence="1">
    <location>
        <begin position="49"/>
        <end position="149"/>
    </location>
</feature>
<organism evidence="2 3">
    <name type="scientific">Leeia aquatica</name>
    <dbReference type="NCBI Taxonomy" id="2725557"/>
    <lineage>
        <taxon>Bacteria</taxon>
        <taxon>Pseudomonadati</taxon>
        <taxon>Pseudomonadota</taxon>
        <taxon>Betaproteobacteria</taxon>
        <taxon>Neisseriales</taxon>
        <taxon>Leeiaceae</taxon>
        <taxon>Leeia</taxon>
    </lineage>
</organism>
<accession>A0A847SFV5</accession>
<dbReference type="Gene3D" id="2.60.120.1440">
    <property type="match status" value="1"/>
</dbReference>
<dbReference type="Pfam" id="PF04773">
    <property type="entry name" value="FecR"/>
    <property type="match status" value="1"/>
</dbReference>
<evidence type="ECO:0000259" key="1">
    <source>
        <dbReference type="Pfam" id="PF04773"/>
    </source>
</evidence>
<protein>
    <submittedName>
        <fullName evidence="2">FecR domain-containing protein</fullName>
    </submittedName>
</protein>
<dbReference type="PANTHER" id="PTHR38731">
    <property type="entry name" value="LIPL45-RELATED LIPOPROTEIN-RELATED"/>
    <property type="match status" value="1"/>
</dbReference>
<proteinExistence type="predicted"/>
<name>A0A847SFV5_9NEIS</name>
<dbReference type="AlphaFoldDB" id="A0A847SFV5"/>
<reference evidence="2 3" key="1">
    <citation type="submission" date="2020-04" db="EMBL/GenBank/DDBJ databases">
        <title>Draft genome of Leeia sp. IMCC25680.</title>
        <authorList>
            <person name="Song J."/>
            <person name="Cho J.-C."/>
        </authorList>
    </citation>
    <scope>NUCLEOTIDE SEQUENCE [LARGE SCALE GENOMIC DNA]</scope>
    <source>
        <strain evidence="2 3">IMCC25680</strain>
    </source>
</reference>
<dbReference type="InterPro" id="IPR006860">
    <property type="entry name" value="FecR"/>
</dbReference>
<comment type="caution">
    <text evidence="2">The sequence shown here is derived from an EMBL/GenBank/DDBJ whole genome shotgun (WGS) entry which is preliminary data.</text>
</comment>